<organism evidence="3">
    <name type="scientific">marine metagenome</name>
    <dbReference type="NCBI Taxonomy" id="408172"/>
    <lineage>
        <taxon>unclassified sequences</taxon>
        <taxon>metagenomes</taxon>
        <taxon>ecological metagenomes</taxon>
    </lineage>
</organism>
<dbReference type="Pfam" id="PF01583">
    <property type="entry name" value="APS_kinase"/>
    <property type="match status" value="1"/>
</dbReference>
<dbReference type="AlphaFoldDB" id="A0A382X2G8"/>
<name>A0A382X2G8_9ZZZZ</name>
<protein>
    <recommendedName>
        <fullName evidence="2">APS kinase domain-containing protein</fullName>
    </recommendedName>
</protein>
<reference evidence="3" key="1">
    <citation type="submission" date="2018-05" db="EMBL/GenBank/DDBJ databases">
        <authorList>
            <person name="Lanie J.A."/>
            <person name="Ng W.-L."/>
            <person name="Kazmierczak K.M."/>
            <person name="Andrzejewski T.M."/>
            <person name="Davidsen T.M."/>
            <person name="Wayne K.J."/>
            <person name="Tettelin H."/>
            <person name="Glass J.I."/>
            <person name="Rusch D."/>
            <person name="Podicherti R."/>
            <person name="Tsui H.-C.T."/>
            <person name="Winkler M.E."/>
        </authorList>
    </citation>
    <scope>NUCLEOTIDE SEQUENCE</scope>
</reference>
<feature type="domain" description="APS kinase" evidence="2">
    <location>
        <begin position="4"/>
        <end position="70"/>
    </location>
</feature>
<dbReference type="SUPFAM" id="SSF52540">
    <property type="entry name" value="P-loop containing nucleoside triphosphate hydrolases"/>
    <property type="match status" value="1"/>
</dbReference>
<dbReference type="InterPro" id="IPR027417">
    <property type="entry name" value="P-loop_NTPase"/>
</dbReference>
<dbReference type="InterPro" id="IPR059117">
    <property type="entry name" value="APS_kinase_dom"/>
</dbReference>
<evidence type="ECO:0000256" key="1">
    <source>
        <dbReference type="ARBA" id="ARBA00022679"/>
    </source>
</evidence>
<proteinExistence type="predicted"/>
<sequence>MKKASIFWCTGMSGVGKSTLSEYAKSELENHGYNILIIDGDVVRENYDIKLGFGKNDVENNNLNVARICKKERC</sequence>
<dbReference type="Gene3D" id="3.40.50.300">
    <property type="entry name" value="P-loop containing nucleotide triphosphate hydrolases"/>
    <property type="match status" value="1"/>
</dbReference>
<evidence type="ECO:0000313" key="3">
    <source>
        <dbReference type="EMBL" id="SVD65070.1"/>
    </source>
</evidence>
<feature type="non-terminal residue" evidence="3">
    <location>
        <position position="74"/>
    </location>
</feature>
<dbReference type="EMBL" id="UINC01164295">
    <property type="protein sequence ID" value="SVD65070.1"/>
    <property type="molecule type" value="Genomic_DNA"/>
</dbReference>
<gene>
    <name evidence="3" type="ORF">METZ01_LOCUS417924</name>
</gene>
<evidence type="ECO:0000259" key="2">
    <source>
        <dbReference type="Pfam" id="PF01583"/>
    </source>
</evidence>
<accession>A0A382X2G8</accession>
<keyword evidence="1" id="KW-0808">Transferase</keyword>